<dbReference type="EMBL" id="PYHP01000095">
    <property type="protein sequence ID" value="PUA35129.1"/>
    <property type="molecule type" value="Genomic_DNA"/>
</dbReference>
<evidence type="ECO:0000313" key="4">
    <source>
        <dbReference type="Proteomes" id="UP000244184"/>
    </source>
</evidence>
<feature type="signal peptide" evidence="2">
    <location>
        <begin position="1"/>
        <end position="22"/>
    </location>
</feature>
<gene>
    <name evidence="3" type="ORF">C8Z91_31465</name>
</gene>
<name>A0A2T6FTA6_9BACL</name>
<comment type="caution">
    <text evidence="3">The sequence shown here is derived from an EMBL/GenBank/DDBJ whole genome shotgun (WGS) entry which is preliminary data.</text>
</comment>
<keyword evidence="2" id="KW-0732">Signal</keyword>
<dbReference type="PROSITE" id="PS51257">
    <property type="entry name" value="PROKAR_LIPOPROTEIN"/>
    <property type="match status" value="1"/>
</dbReference>
<proteinExistence type="predicted"/>
<evidence type="ECO:0000313" key="3">
    <source>
        <dbReference type="EMBL" id="PUA35129.1"/>
    </source>
</evidence>
<dbReference type="SUPFAM" id="SSF69304">
    <property type="entry name" value="Tricorn protease N-terminal domain"/>
    <property type="match status" value="1"/>
</dbReference>
<accession>A0A2T6FTA6</accession>
<feature type="chain" id="PRO_5015620156" description="SbsA Ig-like domain-containing protein" evidence="2">
    <location>
        <begin position="23"/>
        <end position="508"/>
    </location>
</feature>
<reference evidence="3 4" key="1">
    <citation type="submission" date="2018-03" db="EMBL/GenBank/DDBJ databases">
        <title>Genome sequence of Paenibacillus elgii strain AC13 an antimicrobial compound producing bacteria.</title>
        <authorList>
            <person name="Kurokawa A.S."/>
            <person name="Araujo J.F."/>
            <person name="Costa R.A."/>
            <person name="Ortega D.B."/>
            <person name="Pires A.S."/>
            <person name="Pappas G.J.Jr."/>
            <person name="Franco O.L."/>
            <person name="Barreto C."/>
            <person name="Magalhaes B.S."/>
            <person name="Kruger R.H."/>
        </authorList>
    </citation>
    <scope>NUCLEOTIDE SEQUENCE [LARGE SCALE GENOMIC DNA]</scope>
    <source>
        <strain evidence="3 4">AC13</strain>
    </source>
</reference>
<evidence type="ECO:0000256" key="1">
    <source>
        <dbReference type="SAM" id="MobiDB-lite"/>
    </source>
</evidence>
<dbReference type="AlphaFoldDB" id="A0A2T6FTA6"/>
<sequence length="508" mass="56292">MLKTCFLTLLYAVALAVTLSLAGCSEKSPVEQPSAIQGGPTTSTETPSTALNGQSLGDQAIKNDVRIRLKDEPRLQSPVATNVAPTKQQFTLEFGEAMDRASVEAALLEQAKRYTEKEGAFGDGIVPSFDYRWVSDRELDLTVGEISLPEPTFHSYQLSVSGAKTKSGRTLGETPSFKGVIEQPNQLWKMSVDGKSSEPLTSLDPPYGIELLDESGKFLLLSRTTHYCQCDAPFEGIYTVYDVKKKKFIPYPNKLMTRYMGNGNFIADRRGFFYEQPEQGTEIPASDTAVAVRLNDYVHGAGFSKDRTRLIMAVGTKEQERDLDLLVFDLKSGKEQQLSKALVGRVSFGQSNDARLPVTFTDDGERVYVMMDTETGHEKRYVYTWKTGKLEPLKLPLPDDSWGGFTRTTDGVYQFYYNAGIYKGADKIPGDIQGDGEWINGTHLLLRTQESPDAPKDSAYNRDIVVFDADKRAERKIASGVRNDTSVVGSSPDGKWIFLISGKHLTKP</sequence>
<organism evidence="3 4">
    <name type="scientific">Paenibacillus elgii</name>
    <dbReference type="NCBI Taxonomy" id="189691"/>
    <lineage>
        <taxon>Bacteria</taxon>
        <taxon>Bacillati</taxon>
        <taxon>Bacillota</taxon>
        <taxon>Bacilli</taxon>
        <taxon>Bacillales</taxon>
        <taxon>Paenibacillaceae</taxon>
        <taxon>Paenibacillus</taxon>
    </lineage>
</organism>
<dbReference type="Proteomes" id="UP000244184">
    <property type="component" value="Unassembled WGS sequence"/>
</dbReference>
<evidence type="ECO:0000256" key="2">
    <source>
        <dbReference type="SAM" id="SignalP"/>
    </source>
</evidence>
<dbReference type="RefSeq" id="WP_108534694.1">
    <property type="nucleotide sequence ID" value="NZ_PYHP01000095.1"/>
</dbReference>
<feature type="region of interest" description="Disordered" evidence="1">
    <location>
        <begin position="29"/>
        <end position="55"/>
    </location>
</feature>
<evidence type="ECO:0008006" key="5">
    <source>
        <dbReference type="Google" id="ProtNLM"/>
    </source>
</evidence>
<protein>
    <recommendedName>
        <fullName evidence="5">SbsA Ig-like domain-containing protein</fullName>
    </recommendedName>
</protein>
<feature type="compositionally biased region" description="Low complexity" evidence="1">
    <location>
        <begin position="38"/>
        <end position="49"/>
    </location>
</feature>